<sequence>MTSLIENNFLENFRNELANFPYKYIYVSIGSKFNQEYIQINGVSEKTNANVQVLPKFLKKNEQLIIMIDRISSEESRLDHINYINERVKESSRCIIINTYVNAIFIDGFFDILLPKLFDHYISPNNFVIATFLKFINAPNELERNSEIIIQKSIYNYLKLFQDEIYINCFYEWFGYQKILYNYLYNYHMLKKYQISSNHLYEIETIINRLSGGTSTMVLQNQDIINILDIMIPLTIKKSEEDKYVESIYSYLIKKKRLLYI</sequence>
<dbReference type="AlphaFoldDB" id="A0A6C0FD90"/>
<organism evidence="1">
    <name type="scientific">viral metagenome</name>
    <dbReference type="NCBI Taxonomy" id="1070528"/>
    <lineage>
        <taxon>unclassified sequences</taxon>
        <taxon>metagenomes</taxon>
        <taxon>organismal metagenomes</taxon>
    </lineage>
</organism>
<protein>
    <submittedName>
        <fullName evidence="1">Uncharacterized protein</fullName>
    </submittedName>
</protein>
<dbReference type="EMBL" id="MN738821">
    <property type="protein sequence ID" value="QHT37860.1"/>
    <property type="molecule type" value="Genomic_DNA"/>
</dbReference>
<accession>A0A6C0FD90</accession>
<reference evidence="1" key="1">
    <citation type="journal article" date="2020" name="Nature">
        <title>Giant virus diversity and host interactions through global metagenomics.</title>
        <authorList>
            <person name="Schulz F."/>
            <person name="Roux S."/>
            <person name="Paez-Espino D."/>
            <person name="Jungbluth S."/>
            <person name="Walsh D.A."/>
            <person name="Denef V.J."/>
            <person name="McMahon K.D."/>
            <person name="Konstantinidis K.T."/>
            <person name="Eloe-Fadrosh E.A."/>
            <person name="Kyrpides N.C."/>
            <person name="Woyke T."/>
        </authorList>
    </citation>
    <scope>NUCLEOTIDE SEQUENCE</scope>
    <source>
        <strain evidence="1">GVMAG-S-ERX556049-19</strain>
    </source>
</reference>
<evidence type="ECO:0000313" key="1">
    <source>
        <dbReference type="EMBL" id="QHT37860.1"/>
    </source>
</evidence>
<name>A0A6C0FD90_9ZZZZ</name>
<proteinExistence type="predicted"/>